<evidence type="ECO:0000313" key="2">
    <source>
        <dbReference type="Proteomes" id="UP000663903"/>
    </source>
</evidence>
<dbReference type="Gene3D" id="3.40.1350.10">
    <property type="match status" value="1"/>
</dbReference>
<dbReference type="RefSeq" id="WP_208010243.1">
    <property type="nucleotide sequence ID" value="NZ_CP071796.1"/>
</dbReference>
<dbReference type="Proteomes" id="UP000663903">
    <property type="component" value="Chromosome"/>
</dbReference>
<gene>
    <name evidence="1" type="ORF">J1M35_05480</name>
</gene>
<name>A0A975CIS4_9BURK</name>
<reference evidence="1" key="1">
    <citation type="submission" date="2021-03" db="EMBL/GenBank/DDBJ databases">
        <title>Ottowia sp. 27C isolated from the cloaca of a Giant Asian pond turtle (Heosemys grandis).</title>
        <authorList>
            <person name="Spergser J."/>
            <person name="Busse H.-J."/>
        </authorList>
    </citation>
    <scope>NUCLEOTIDE SEQUENCE</scope>
    <source>
        <strain evidence="1">27C</strain>
    </source>
</reference>
<accession>A0A975CIS4</accession>
<dbReference type="GO" id="GO:0003676">
    <property type="term" value="F:nucleic acid binding"/>
    <property type="evidence" value="ECO:0007669"/>
    <property type="project" value="InterPro"/>
</dbReference>
<evidence type="ECO:0000313" key="1">
    <source>
        <dbReference type="EMBL" id="QTD46344.1"/>
    </source>
</evidence>
<protein>
    <submittedName>
        <fullName evidence="1">Uncharacterized protein</fullName>
    </submittedName>
</protein>
<proteinExistence type="predicted"/>
<dbReference type="InterPro" id="IPR011856">
    <property type="entry name" value="tRNA_endonuc-like_dom_sf"/>
</dbReference>
<dbReference type="AlphaFoldDB" id="A0A975CIS4"/>
<organism evidence="1 2">
    <name type="scientific">Ottowia testudinis</name>
    <dbReference type="NCBI Taxonomy" id="2816950"/>
    <lineage>
        <taxon>Bacteria</taxon>
        <taxon>Pseudomonadati</taxon>
        <taxon>Pseudomonadota</taxon>
        <taxon>Betaproteobacteria</taxon>
        <taxon>Burkholderiales</taxon>
        <taxon>Comamonadaceae</taxon>
        <taxon>Ottowia</taxon>
    </lineage>
</organism>
<dbReference type="KEGG" id="otd:J1M35_05480"/>
<dbReference type="EMBL" id="CP071796">
    <property type="protein sequence ID" value="QTD46344.1"/>
    <property type="molecule type" value="Genomic_DNA"/>
</dbReference>
<sequence>METSSPIPFAPSTTIPLPLPGEVFLAGSQGLMPLAPHHCRNEAAELQSLLVRHPGLLPSRQINPDDPPRWLLIQEEMPVPDPTNGVDRWSLDVLFVDHLAIPTFVECKRMLDTRSRREVVAQMIEYAANGHHYWDAVDMRARAEKSLGSEALQSWITTHTAVSDPEAFFQQVQANLRDAKIRLIFFLEEAPPSLPSLVDFLNKQLNATEVLLVEARQYRMAEGAGAGLPQDQRIIVPRVFGYTEQARVAKRASRQEVVNAMGGGSTGGEEAFLAALAEGALPEATRTAIQTLLDAWSHTPEENQPYWKFLKTANLVLPHKQTKRNLIQLCADGAIGISFGYWNLECYPNSPPAMQDTFTRLVQQLQERCGWHFTAEQLKGYPYVKPDKWLAHTHTLIDIFNSL</sequence>
<keyword evidence="2" id="KW-1185">Reference proteome</keyword>